<proteinExistence type="predicted"/>
<accession>A0A6N2ZUB3</accession>
<name>A0A6N2ZUB3_9CLOT</name>
<dbReference type="RefSeq" id="WP_156559316.1">
    <property type="nucleotide sequence ID" value="NZ_CACRTV010000025.1"/>
</dbReference>
<dbReference type="EMBL" id="CACRTV010000025">
    <property type="protein sequence ID" value="VYT83115.1"/>
    <property type="molecule type" value="Genomic_DNA"/>
</dbReference>
<evidence type="ECO:0008006" key="2">
    <source>
        <dbReference type="Google" id="ProtNLM"/>
    </source>
</evidence>
<gene>
    <name evidence="1" type="ORF">CPLFYP93_00706</name>
</gene>
<organism evidence="1">
    <name type="scientific">Clostridium paraputrificum</name>
    <dbReference type="NCBI Taxonomy" id="29363"/>
    <lineage>
        <taxon>Bacteria</taxon>
        <taxon>Bacillati</taxon>
        <taxon>Bacillota</taxon>
        <taxon>Clostridia</taxon>
        <taxon>Eubacteriales</taxon>
        <taxon>Clostridiaceae</taxon>
        <taxon>Clostridium</taxon>
    </lineage>
</organism>
<sequence>MPINTMDLLGITFNEEIIGNMIVGLINNSNNFKNAFGKHILEIPNICDFEVKAYTKNATSRGIPDIIVTAENADEIIISVVEEKLKANSGHNQTFIYTEDVVKEELIQGYDNKEVKFKCIYLTLIEDELKGNGGYISKTFKDLINDVWVEIEDEGLNRLYKDFGANMIRYYSIKELPSNTQSINILLDSNEKEKMFIHFRTMLLSLDYPDNLFVKFFGKGSGGDELSFISNFVKNRWIGEEAKWEHGLYEVGEETYEIHIEAKFHVTSEKLVLYVHYESNPYVTRYKLKNVANSINVDAFEKRRNLVLEAVHNEIDKLGDTHVRKYKGINTIAYVEFYFKQDTTIGAFKEVFMKYIYMLSRIIDKSLDIVDDNRANIK</sequence>
<protein>
    <recommendedName>
        <fullName evidence="2">PD-(D/E)XK nuclease superfamily protein</fullName>
    </recommendedName>
</protein>
<dbReference type="AlphaFoldDB" id="A0A6N2ZUB3"/>
<evidence type="ECO:0000313" key="1">
    <source>
        <dbReference type="EMBL" id="VYT83115.1"/>
    </source>
</evidence>
<reference evidence="1" key="1">
    <citation type="submission" date="2019-11" db="EMBL/GenBank/DDBJ databases">
        <authorList>
            <person name="Feng L."/>
        </authorList>
    </citation>
    <scope>NUCLEOTIDE SEQUENCE</scope>
    <source>
        <strain evidence="1">CParaputrificumLFYP93</strain>
    </source>
</reference>